<keyword evidence="2" id="KW-0067">ATP-binding</keyword>
<accession>A0A6A3K079</accession>
<evidence type="ECO:0000313" key="4">
    <source>
        <dbReference type="Proteomes" id="UP000429607"/>
    </source>
</evidence>
<dbReference type="SUPFAM" id="SSF55060">
    <property type="entry name" value="GHMP Kinase, C-terminal domain"/>
    <property type="match status" value="1"/>
</dbReference>
<dbReference type="Gene3D" id="3.30.70.890">
    <property type="entry name" value="GHMP kinase, C-terminal domain"/>
    <property type="match status" value="2"/>
</dbReference>
<proteinExistence type="predicted"/>
<dbReference type="GO" id="GO:0005829">
    <property type="term" value="C:cytosol"/>
    <property type="evidence" value="ECO:0007669"/>
    <property type="project" value="TreeGrafter"/>
</dbReference>
<dbReference type="GO" id="GO:0004335">
    <property type="term" value="F:galactokinase activity"/>
    <property type="evidence" value="ECO:0007669"/>
    <property type="project" value="TreeGrafter"/>
</dbReference>
<organism evidence="3 4">
    <name type="scientific">Phytophthora rubi</name>
    <dbReference type="NCBI Taxonomy" id="129364"/>
    <lineage>
        <taxon>Eukaryota</taxon>
        <taxon>Sar</taxon>
        <taxon>Stramenopiles</taxon>
        <taxon>Oomycota</taxon>
        <taxon>Peronosporomycetes</taxon>
        <taxon>Peronosporales</taxon>
        <taxon>Peronosporaceae</taxon>
        <taxon>Phytophthora</taxon>
    </lineage>
</organism>
<comment type="caution">
    <text evidence="3">The sequence shown here is derived from an EMBL/GenBank/DDBJ whole genome shotgun (WGS) entry which is preliminary data.</text>
</comment>
<evidence type="ECO:0008006" key="5">
    <source>
        <dbReference type="Google" id="ProtNLM"/>
    </source>
</evidence>
<evidence type="ECO:0000256" key="1">
    <source>
        <dbReference type="ARBA" id="ARBA00022741"/>
    </source>
</evidence>
<name>A0A6A3K079_9STRA</name>
<dbReference type="EMBL" id="QXFV01001729">
    <property type="protein sequence ID" value="KAE8999522.1"/>
    <property type="molecule type" value="Genomic_DNA"/>
</dbReference>
<dbReference type="PANTHER" id="PTHR10457:SF7">
    <property type="entry name" value="GALACTOKINASE-RELATED"/>
    <property type="match status" value="1"/>
</dbReference>
<evidence type="ECO:0000256" key="2">
    <source>
        <dbReference type="ARBA" id="ARBA00022840"/>
    </source>
</evidence>
<protein>
    <recommendedName>
        <fullName evidence="5">DDE-1 domain-containing protein</fullName>
    </recommendedName>
</protein>
<dbReference type="Proteomes" id="UP000429607">
    <property type="component" value="Unassembled WGS sequence"/>
</dbReference>
<dbReference type="InterPro" id="IPR014721">
    <property type="entry name" value="Ribsml_uS5_D2-typ_fold_subgr"/>
</dbReference>
<dbReference type="InterPro" id="IPR020568">
    <property type="entry name" value="Ribosomal_Su5_D2-typ_SF"/>
</dbReference>
<evidence type="ECO:0000313" key="3">
    <source>
        <dbReference type="EMBL" id="KAE8999522.1"/>
    </source>
</evidence>
<dbReference type="SUPFAM" id="SSF54211">
    <property type="entry name" value="Ribosomal protein S5 domain 2-like"/>
    <property type="match status" value="1"/>
</dbReference>
<dbReference type="AlphaFoldDB" id="A0A6A3K079"/>
<reference evidence="3 4" key="1">
    <citation type="submission" date="2018-09" db="EMBL/GenBank/DDBJ databases">
        <title>Genomic investigation of the strawberry pathogen Phytophthora fragariae indicates pathogenicity is determined by transcriptional variation in three key races.</title>
        <authorList>
            <person name="Adams T.M."/>
            <person name="Armitage A.D."/>
            <person name="Sobczyk M.K."/>
            <person name="Bates H.J."/>
            <person name="Dunwell J.M."/>
            <person name="Nellist C.F."/>
            <person name="Harrison R.J."/>
        </authorList>
    </citation>
    <scope>NUCLEOTIDE SEQUENCE [LARGE SCALE GENOMIC DNA]</scope>
    <source>
        <strain evidence="3 4">SCRP249</strain>
    </source>
</reference>
<dbReference type="Gene3D" id="3.30.230.10">
    <property type="match status" value="1"/>
</dbReference>
<dbReference type="GO" id="GO:0006012">
    <property type="term" value="P:galactose metabolic process"/>
    <property type="evidence" value="ECO:0007669"/>
    <property type="project" value="TreeGrafter"/>
</dbReference>
<keyword evidence="1" id="KW-0547">Nucleotide-binding</keyword>
<dbReference type="PANTHER" id="PTHR10457">
    <property type="entry name" value="MEVALONATE KINASE/GALACTOKINASE"/>
    <property type="match status" value="1"/>
</dbReference>
<sequence>MQRFMAGEPDAHDIGVAEALQWCKEAWDSITPAAIQHCWQHAGLSIDLNSPAALEVGFATFLESLFEIKGVSTIQKALLCQAAEHEYCNVLCGIKDQFISSCGRKDCALLIDCRINKPTAVAFHDLNVVIVECNSNVKHELNGGEYKERVLQCQTAVKALQTHGHPGMMHLRDASYAEAGKLMLESHESLRDDYEVSTPELNRLVETARGCEDVFSADMTGDFDHCIVALAQQQHAQNFMATLDSSARQPKPKN</sequence>
<dbReference type="GO" id="GO:0005524">
    <property type="term" value="F:ATP binding"/>
    <property type="evidence" value="ECO:0007669"/>
    <property type="project" value="UniProtKB-KW"/>
</dbReference>
<gene>
    <name evidence="3" type="ORF">PR001_g19037</name>
</gene>
<dbReference type="InterPro" id="IPR036554">
    <property type="entry name" value="GHMP_kinase_C_sf"/>
</dbReference>